<accession>A0ABR3T9G0</accession>
<keyword evidence="4" id="KW-1133">Transmembrane helix</keyword>
<proteinExistence type="predicted"/>
<evidence type="ECO:0000313" key="6">
    <source>
        <dbReference type="Proteomes" id="UP001521116"/>
    </source>
</evidence>
<evidence type="ECO:0000256" key="4">
    <source>
        <dbReference type="SAM" id="Phobius"/>
    </source>
</evidence>
<evidence type="ECO:0000256" key="3">
    <source>
        <dbReference type="ARBA" id="ARBA00023136"/>
    </source>
</evidence>
<dbReference type="PANTHER" id="PTHR28074:SF1">
    <property type="entry name" value="ATP SYNTHASE SUBUNIT K, MITOCHONDRIAL"/>
    <property type="match status" value="1"/>
</dbReference>
<feature type="transmembrane region" description="Helical" evidence="4">
    <location>
        <begin position="12"/>
        <end position="32"/>
    </location>
</feature>
<reference evidence="5 6" key="1">
    <citation type="submission" date="2024-02" db="EMBL/GenBank/DDBJ databases">
        <title>De novo assembly and annotation of 12 fungi associated with fruit tree decline syndrome in Ontario, Canada.</title>
        <authorList>
            <person name="Sulman M."/>
            <person name="Ellouze W."/>
            <person name="Ilyukhin E."/>
        </authorList>
    </citation>
    <scope>NUCLEOTIDE SEQUENCE [LARGE SCALE GENOMIC DNA]</scope>
    <source>
        <strain evidence="5 6">M1-105</strain>
    </source>
</reference>
<evidence type="ECO:0000256" key="1">
    <source>
        <dbReference type="ARBA" id="ARBA00004325"/>
    </source>
</evidence>
<keyword evidence="3 4" id="KW-0472">Membrane</keyword>
<sequence>MVVYYELAGRKVGSHVLAMGVLGTLFTGIFAATGGSKKTVNTVPPINAASKDEENFITYVHDALRNTARV</sequence>
<dbReference type="PANTHER" id="PTHR28074">
    <property type="entry name" value="ATP SYNTHASE SUBUNIT K, MITOCHONDRIAL"/>
    <property type="match status" value="1"/>
</dbReference>
<gene>
    <name evidence="5" type="ORF">SLS56_001340</name>
</gene>
<keyword evidence="2" id="KW-0496">Mitochondrion</keyword>
<dbReference type="EMBL" id="JAJVDC020000008">
    <property type="protein sequence ID" value="KAL1635988.1"/>
    <property type="molecule type" value="Genomic_DNA"/>
</dbReference>
<name>A0ABR3T9G0_9PEZI</name>
<dbReference type="Pfam" id="PF11022">
    <property type="entry name" value="ATP19"/>
    <property type="match status" value="1"/>
</dbReference>
<comment type="caution">
    <text evidence="5">The sequence shown here is derived from an EMBL/GenBank/DDBJ whole genome shotgun (WGS) entry which is preliminary data.</text>
</comment>
<keyword evidence="6" id="KW-1185">Reference proteome</keyword>
<dbReference type="InterPro" id="IPR021278">
    <property type="entry name" value="ATP19"/>
</dbReference>
<evidence type="ECO:0000256" key="2">
    <source>
        <dbReference type="ARBA" id="ARBA00023128"/>
    </source>
</evidence>
<evidence type="ECO:0008006" key="7">
    <source>
        <dbReference type="Google" id="ProtNLM"/>
    </source>
</evidence>
<protein>
    <recommendedName>
        <fullName evidence="7">ATP synthase subunit K, mitochondrial</fullName>
    </recommendedName>
</protein>
<dbReference type="Proteomes" id="UP001521116">
    <property type="component" value="Unassembled WGS sequence"/>
</dbReference>
<evidence type="ECO:0000313" key="5">
    <source>
        <dbReference type="EMBL" id="KAL1635988.1"/>
    </source>
</evidence>
<keyword evidence="4" id="KW-0812">Transmembrane</keyword>
<organism evidence="5 6">
    <name type="scientific">Neofusicoccum ribis</name>
    <dbReference type="NCBI Taxonomy" id="45134"/>
    <lineage>
        <taxon>Eukaryota</taxon>
        <taxon>Fungi</taxon>
        <taxon>Dikarya</taxon>
        <taxon>Ascomycota</taxon>
        <taxon>Pezizomycotina</taxon>
        <taxon>Dothideomycetes</taxon>
        <taxon>Dothideomycetes incertae sedis</taxon>
        <taxon>Botryosphaeriales</taxon>
        <taxon>Botryosphaeriaceae</taxon>
        <taxon>Neofusicoccum</taxon>
    </lineage>
</organism>
<comment type="subcellular location">
    <subcellularLocation>
        <location evidence="1">Mitochondrion membrane</location>
    </subcellularLocation>
</comment>